<name>A0A6A7BCE4_9PLEO</name>
<reference evidence="1" key="1">
    <citation type="submission" date="2020-01" db="EMBL/GenBank/DDBJ databases">
        <authorList>
            <consortium name="DOE Joint Genome Institute"/>
            <person name="Haridas S."/>
            <person name="Albert R."/>
            <person name="Binder M."/>
            <person name="Bloem J."/>
            <person name="Labutti K."/>
            <person name="Salamov A."/>
            <person name="Andreopoulos B."/>
            <person name="Baker S.E."/>
            <person name="Barry K."/>
            <person name="Bills G."/>
            <person name="Bluhm B.H."/>
            <person name="Cannon C."/>
            <person name="Castanera R."/>
            <person name="Culley D.E."/>
            <person name="Daum C."/>
            <person name="Ezra D."/>
            <person name="Gonzalez J.B."/>
            <person name="Henrissat B."/>
            <person name="Kuo A."/>
            <person name="Liang C."/>
            <person name="Lipzen A."/>
            <person name="Lutzoni F."/>
            <person name="Magnuson J."/>
            <person name="Mondo S."/>
            <person name="Nolan M."/>
            <person name="Ohm R."/>
            <person name="Pangilinan J."/>
            <person name="Park H.-J."/>
            <person name="Ramirez L."/>
            <person name="Alfaro M."/>
            <person name="Sun H."/>
            <person name="Tritt A."/>
            <person name="Yoshinaga Y."/>
            <person name="Zwiers L.-H."/>
            <person name="Turgeon B.G."/>
            <person name="Goodwin S.B."/>
            <person name="Spatafora J.W."/>
            <person name="Crous P.W."/>
            <person name="Grigoriev I.V."/>
        </authorList>
    </citation>
    <scope>NUCLEOTIDE SEQUENCE</scope>
    <source>
        <strain evidence="1">IPT5</strain>
    </source>
</reference>
<dbReference type="EMBL" id="MU006297">
    <property type="protein sequence ID" value="KAF2852942.1"/>
    <property type="molecule type" value="Genomic_DNA"/>
</dbReference>
<evidence type="ECO:0000313" key="2">
    <source>
        <dbReference type="Proteomes" id="UP000799423"/>
    </source>
</evidence>
<accession>A0A6A7BCE4</accession>
<dbReference type="Proteomes" id="UP000799423">
    <property type="component" value="Unassembled WGS sequence"/>
</dbReference>
<gene>
    <name evidence="1" type="ORF">T440DRAFT_23568</name>
</gene>
<organism evidence="1 2">
    <name type="scientific">Plenodomus tracheiphilus IPT5</name>
    <dbReference type="NCBI Taxonomy" id="1408161"/>
    <lineage>
        <taxon>Eukaryota</taxon>
        <taxon>Fungi</taxon>
        <taxon>Dikarya</taxon>
        <taxon>Ascomycota</taxon>
        <taxon>Pezizomycotina</taxon>
        <taxon>Dothideomycetes</taxon>
        <taxon>Pleosporomycetidae</taxon>
        <taxon>Pleosporales</taxon>
        <taxon>Pleosporineae</taxon>
        <taxon>Leptosphaeriaceae</taxon>
        <taxon>Plenodomus</taxon>
    </lineage>
</organism>
<dbReference type="AlphaFoldDB" id="A0A6A7BCE4"/>
<evidence type="ECO:0000313" key="1">
    <source>
        <dbReference type="EMBL" id="KAF2852942.1"/>
    </source>
</evidence>
<sequence>MARNSPRCHECIETPHQPSAHDPCDALQCKCDPFSSPQASEPIARDNGTNCAMYARCAMSSKASTSSAVTQCTTHQANSNESSSPRCVTWSSPCSTKGPGIWGCAPEPDRLSARSYLTGCDKNASAVCLIDLRCLPRAYSAYYV</sequence>
<proteinExistence type="predicted"/>
<keyword evidence="2" id="KW-1185">Reference proteome</keyword>
<protein>
    <submittedName>
        <fullName evidence="1">Uncharacterized protein</fullName>
    </submittedName>
</protein>